<keyword evidence="1" id="KW-0812">Transmembrane</keyword>
<feature type="transmembrane region" description="Helical" evidence="1">
    <location>
        <begin position="447"/>
        <end position="467"/>
    </location>
</feature>
<feature type="signal peptide" evidence="2">
    <location>
        <begin position="1"/>
        <end position="18"/>
    </location>
</feature>
<gene>
    <name evidence="3" type="ORF">EZE20_20580</name>
</gene>
<dbReference type="OrthoDB" id="2079210at2"/>
<reference evidence="3 4" key="1">
    <citation type="submission" date="2019-02" db="EMBL/GenBank/DDBJ databases">
        <title>Arundinibacter roseus gen. nov., sp. nov., a new member of the family Cytophagaceae.</title>
        <authorList>
            <person name="Szuroczki S."/>
            <person name="Khayer B."/>
            <person name="Sproer C."/>
            <person name="Toumi M."/>
            <person name="Szabo A."/>
            <person name="Felfoldi T."/>
            <person name="Schumann P."/>
            <person name="Toth E."/>
        </authorList>
    </citation>
    <scope>NUCLEOTIDE SEQUENCE [LARGE SCALE GENOMIC DNA]</scope>
    <source>
        <strain evidence="3 4">DMA-k-7a</strain>
    </source>
</reference>
<keyword evidence="4" id="KW-1185">Reference proteome</keyword>
<dbReference type="PANTHER" id="PTHR40940">
    <property type="entry name" value="PROTEIN BATD-RELATED"/>
    <property type="match status" value="1"/>
</dbReference>
<organism evidence="3 4">
    <name type="scientific">Arundinibacter roseus</name>
    <dbReference type="NCBI Taxonomy" id="2070510"/>
    <lineage>
        <taxon>Bacteria</taxon>
        <taxon>Pseudomonadati</taxon>
        <taxon>Bacteroidota</taxon>
        <taxon>Cytophagia</taxon>
        <taxon>Cytophagales</taxon>
        <taxon>Spirosomataceae</taxon>
        <taxon>Arundinibacter</taxon>
    </lineage>
</organism>
<keyword evidence="1" id="KW-1133">Transmembrane helix</keyword>
<evidence type="ECO:0000313" key="4">
    <source>
        <dbReference type="Proteomes" id="UP000295706"/>
    </source>
</evidence>
<dbReference type="Pfam" id="PF13584">
    <property type="entry name" value="BatD"/>
    <property type="match status" value="2"/>
</dbReference>
<comment type="caution">
    <text evidence="3">The sequence shown here is derived from an EMBL/GenBank/DDBJ whole genome shotgun (WGS) entry which is preliminary data.</text>
</comment>
<protein>
    <recommendedName>
        <fullName evidence="5">Protein BatD</fullName>
    </recommendedName>
</protein>
<evidence type="ECO:0008006" key="5">
    <source>
        <dbReference type="Google" id="ProtNLM"/>
    </source>
</evidence>
<dbReference type="Proteomes" id="UP000295706">
    <property type="component" value="Unassembled WGS sequence"/>
</dbReference>
<proteinExistence type="predicted"/>
<keyword evidence="2" id="KW-0732">Signal</keyword>
<evidence type="ECO:0000256" key="2">
    <source>
        <dbReference type="SAM" id="SignalP"/>
    </source>
</evidence>
<dbReference type="InterPro" id="IPR025738">
    <property type="entry name" value="BatD"/>
</dbReference>
<keyword evidence="1" id="KW-0472">Membrane</keyword>
<sequence length="469" mass="53062">MKLYVFIYIFLCYFSALAQQPGGRDISIETGKKILALHEPFVLSVVVKNNKNRPLVTFPELEGLEKRSASATSITNTVGGTTVLIQTISQQYIAKEEGELVIPSFTVTVDGLKIKAEELTLLVKKGEKDLNSTESIQEQSEIISETDEASAQDVFLSLKTSKSTVYIREGFAVRLSLYVAKNAPINMEFYQLDRQMQSLLKKIRSATCWEENVGIEEVIQREVTINGRKYSEYLLYQAMLFPFTLQSVQFPSLSLDMLIPDAQKGNDSNKKRLQTFTSRAFRVLVKPLPPHPQRDQIAVGTYQLREKLTQKKVSSGESLRYQFTISGEGNLAAITAPEVPTSKSFDFYPPDLSQTIQRNYVTVRGEKTFDYLIVAKEKGQFPLGRFFQWIYFDPAKARYDTLRSVGVIDVVGENLKTVSLSSEGSDSIYENIEQLDTTRPYVDFQSVVRTLTNMVVIGLLGIMIWIFRK</sequence>
<evidence type="ECO:0000256" key="1">
    <source>
        <dbReference type="SAM" id="Phobius"/>
    </source>
</evidence>
<accession>A0A4R4K2S0</accession>
<feature type="chain" id="PRO_5020756275" description="Protein BatD" evidence="2">
    <location>
        <begin position="19"/>
        <end position="469"/>
    </location>
</feature>
<dbReference type="PANTHER" id="PTHR40940:SF2">
    <property type="entry name" value="BATD"/>
    <property type="match status" value="1"/>
</dbReference>
<dbReference type="AlphaFoldDB" id="A0A4R4K2S0"/>
<name>A0A4R4K2S0_9BACT</name>
<dbReference type="RefSeq" id="WP_132121270.1">
    <property type="nucleotide sequence ID" value="NZ_SMJU01000016.1"/>
</dbReference>
<evidence type="ECO:0000313" key="3">
    <source>
        <dbReference type="EMBL" id="TDB60842.1"/>
    </source>
</evidence>
<dbReference type="EMBL" id="SMJU01000016">
    <property type="protein sequence ID" value="TDB60842.1"/>
    <property type="molecule type" value="Genomic_DNA"/>
</dbReference>